<reference evidence="1" key="1">
    <citation type="submission" date="2018-05" db="EMBL/GenBank/DDBJ databases">
        <authorList>
            <person name="Lanie J.A."/>
            <person name="Ng W.-L."/>
            <person name="Kazmierczak K.M."/>
            <person name="Andrzejewski T.M."/>
            <person name="Davidsen T.M."/>
            <person name="Wayne K.J."/>
            <person name="Tettelin H."/>
            <person name="Glass J.I."/>
            <person name="Rusch D."/>
            <person name="Podicherti R."/>
            <person name="Tsui H.-C.T."/>
            <person name="Winkler M.E."/>
        </authorList>
    </citation>
    <scope>NUCLEOTIDE SEQUENCE</scope>
</reference>
<accession>A0A381TFR8</accession>
<dbReference type="EMBL" id="UINC01004227">
    <property type="protein sequence ID" value="SVA12773.1"/>
    <property type="molecule type" value="Genomic_DNA"/>
</dbReference>
<proteinExistence type="predicted"/>
<evidence type="ECO:0000313" key="1">
    <source>
        <dbReference type="EMBL" id="SVA12773.1"/>
    </source>
</evidence>
<gene>
    <name evidence="1" type="ORF">METZ01_LOCUS65627</name>
</gene>
<protein>
    <submittedName>
        <fullName evidence="1">Uncharacterized protein</fullName>
    </submittedName>
</protein>
<name>A0A381TFR8_9ZZZZ</name>
<sequence length="55" mass="6454">MDGMKNFIFVVFLFTSILSGAVDTFWTKSFESGSGDEFRVRKQRCGELVDHWMYH</sequence>
<organism evidence="1">
    <name type="scientific">marine metagenome</name>
    <dbReference type="NCBI Taxonomy" id="408172"/>
    <lineage>
        <taxon>unclassified sequences</taxon>
        <taxon>metagenomes</taxon>
        <taxon>ecological metagenomes</taxon>
    </lineage>
</organism>
<dbReference type="AlphaFoldDB" id="A0A381TFR8"/>